<dbReference type="EMBL" id="CAJVPY010064291">
    <property type="protein sequence ID" value="CAG8824062.1"/>
    <property type="molecule type" value="Genomic_DNA"/>
</dbReference>
<accession>A0A9N9KDX0</accession>
<evidence type="ECO:0000313" key="2">
    <source>
        <dbReference type="EMBL" id="CAG8824062.1"/>
    </source>
</evidence>
<protein>
    <submittedName>
        <fullName evidence="2">25945_t:CDS:1</fullName>
    </submittedName>
</protein>
<feature type="non-terminal residue" evidence="2">
    <location>
        <position position="41"/>
    </location>
</feature>
<evidence type="ECO:0000313" key="3">
    <source>
        <dbReference type="Proteomes" id="UP000789405"/>
    </source>
</evidence>
<comment type="caution">
    <text evidence="2">The sequence shown here is derived from an EMBL/GenBank/DDBJ whole genome shotgun (WGS) entry which is preliminary data.</text>
</comment>
<dbReference type="Proteomes" id="UP000789405">
    <property type="component" value="Unassembled WGS sequence"/>
</dbReference>
<feature type="compositionally biased region" description="Basic and acidic residues" evidence="1">
    <location>
        <begin position="17"/>
        <end position="30"/>
    </location>
</feature>
<keyword evidence="3" id="KW-1185">Reference proteome</keyword>
<gene>
    <name evidence="2" type="ORF">DERYTH_LOCUS27622</name>
</gene>
<organism evidence="2 3">
    <name type="scientific">Dentiscutata erythropus</name>
    <dbReference type="NCBI Taxonomy" id="1348616"/>
    <lineage>
        <taxon>Eukaryota</taxon>
        <taxon>Fungi</taxon>
        <taxon>Fungi incertae sedis</taxon>
        <taxon>Mucoromycota</taxon>
        <taxon>Glomeromycotina</taxon>
        <taxon>Glomeromycetes</taxon>
        <taxon>Diversisporales</taxon>
        <taxon>Gigasporaceae</taxon>
        <taxon>Dentiscutata</taxon>
    </lineage>
</organism>
<name>A0A9N9KDX0_9GLOM</name>
<proteinExistence type="predicted"/>
<reference evidence="2" key="1">
    <citation type="submission" date="2021-06" db="EMBL/GenBank/DDBJ databases">
        <authorList>
            <person name="Kallberg Y."/>
            <person name="Tangrot J."/>
            <person name="Rosling A."/>
        </authorList>
    </citation>
    <scope>NUCLEOTIDE SEQUENCE</scope>
    <source>
        <strain evidence="2">MA453B</strain>
    </source>
</reference>
<dbReference type="AlphaFoldDB" id="A0A9N9KDX0"/>
<sequence>MENFGLDVNKNQSWGSSKKENKDSKKIKNWEGVEIKITPEE</sequence>
<evidence type="ECO:0000256" key="1">
    <source>
        <dbReference type="SAM" id="MobiDB-lite"/>
    </source>
</evidence>
<feature type="region of interest" description="Disordered" evidence="1">
    <location>
        <begin position="1"/>
        <end position="30"/>
    </location>
</feature>